<dbReference type="GO" id="GO:0002143">
    <property type="term" value="P:tRNA wobble position uridine thiolation"/>
    <property type="evidence" value="ECO:0007669"/>
    <property type="project" value="InterPro"/>
</dbReference>
<dbReference type="Pfam" id="PF04077">
    <property type="entry name" value="DsrH"/>
    <property type="match status" value="1"/>
</dbReference>
<dbReference type="AlphaFoldDB" id="A0AA47LRI8"/>
<dbReference type="PANTHER" id="PTHR37526:SF1">
    <property type="entry name" value="PROTEIN TUSB"/>
    <property type="match status" value="1"/>
</dbReference>
<gene>
    <name evidence="1" type="primary">tusB</name>
    <name evidence="1" type="ORF">N8M53_01205</name>
</gene>
<name>A0AA47LRI8_9GAMM</name>
<sequence length="96" mass="10587">MLHLVKHSPYSRQALAQCLDYAQPNSTIVLLSDAVVAGVAGSEWANRLFTETHAVYLLSDDVIARGLGDKLHPSAELIDMRQLVDLSADHVTQMTW</sequence>
<dbReference type="EMBL" id="CP114588">
    <property type="protein sequence ID" value="WBA08879.1"/>
    <property type="molecule type" value="Genomic_DNA"/>
</dbReference>
<proteinExistence type="predicted"/>
<dbReference type="GO" id="GO:1990228">
    <property type="term" value="C:sulfurtransferase complex"/>
    <property type="evidence" value="ECO:0007669"/>
    <property type="project" value="TreeGrafter"/>
</dbReference>
<organism evidence="1 2">
    <name type="scientific">Salinivibrio kushneri</name>
    <dbReference type="NCBI Taxonomy" id="1908198"/>
    <lineage>
        <taxon>Bacteria</taxon>
        <taxon>Pseudomonadati</taxon>
        <taxon>Pseudomonadota</taxon>
        <taxon>Gammaproteobacteria</taxon>
        <taxon>Vibrionales</taxon>
        <taxon>Vibrionaceae</taxon>
        <taxon>Salinivibrio</taxon>
    </lineage>
</organism>
<dbReference type="InterPro" id="IPR027396">
    <property type="entry name" value="DsrEFH-like"/>
</dbReference>
<evidence type="ECO:0000313" key="2">
    <source>
        <dbReference type="Proteomes" id="UP001164748"/>
    </source>
</evidence>
<dbReference type="RefSeq" id="WP_269579206.1">
    <property type="nucleotide sequence ID" value="NZ_CP114588.1"/>
</dbReference>
<dbReference type="PANTHER" id="PTHR37526">
    <property type="entry name" value="PROTEIN TUSB"/>
    <property type="match status" value="1"/>
</dbReference>
<dbReference type="InterPro" id="IPR007215">
    <property type="entry name" value="Sulphur_relay_TusB/DsrH"/>
</dbReference>
<dbReference type="Gene3D" id="3.40.1260.10">
    <property type="entry name" value="DsrEFH-like"/>
    <property type="match status" value="1"/>
</dbReference>
<dbReference type="NCBIfam" id="TIGR03011">
    <property type="entry name" value="sulf_tusB_dsrH"/>
    <property type="match status" value="1"/>
</dbReference>
<evidence type="ECO:0000313" key="1">
    <source>
        <dbReference type="EMBL" id="WBA08879.1"/>
    </source>
</evidence>
<dbReference type="Proteomes" id="UP001164748">
    <property type="component" value="Chromosome"/>
</dbReference>
<accession>A0AA47LRI8</accession>
<dbReference type="SUPFAM" id="SSF75169">
    <property type="entry name" value="DsrEFH-like"/>
    <property type="match status" value="1"/>
</dbReference>
<protein>
    <submittedName>
        <fullName evidence="1">Sulfurtransferase complex subunit TusB</fullName>
    </submittedName>
</protein>
<reference evidence="1" key="1">
    <citation type="submission" date="2022-09" db="EMBL/GenBank/DDBJ databases">
        <authorList>
            <person name="Li Z.-J."/>
        </authorList>
    </citation>
    <scope>NUCLEOTIDE SEQUENCE</scope>
    <source>
        <strain evidence="1">TGB11</strain>
    </source>
</reference>